<protein>
    <submittedName>
        <fullName evidence="6">Uridine nucleosidase 2-related</fullName>
    </submittedName>
</protein>
<sequence length="462" mass="53818">MNTSEKKKNEQDNEKEKEKEKEKEIEKVSTEFNLNKVERITKKKFEELKEKTLKYDEEFPNKNFKSFVKVPDYDEEQRPIPVIFDTDIGSDIDDALALLLLLHLPAEDVKLLGVTTEYGWVGVRAAVAESIVENYRKDYEVKEEIPVYAGYTPVLYNKMSLWHTGNEGYGAYLNEKQIKKLIKEPYTFKQNKNSKWAAVDFIIKCCLESEKKISIISIGGMTNIALALRKNPLIIKNIDRIVFMGMVKKLLVVDLEITNLRDQHRPAIVPHSTKMPDILKLGHSYHCNHSCHNIRQDIGAAMEVFNSGVRIMCVGHAVTHTWFNNEIVPKLRKMDSKYGDFNVVGLLLDIWLHYRSQIFHQEIDGTCPHDPLTTTECIYPSRFIKYARGHMRITPKGNSEFIWDPVNGNHYIGSQFRHPKIWLKWFSYSLLSKEQNIKQNIILKKELKKIKDNEQKKIDEML</sequence>
<dbReference type="InterPro" id="IPR001910">
    <property type="entry name" value="Inosine/uridine_hydrolase_dom"/>
</dbReference>
<dbReference type="GO" id="GO:0008477">
    <property type="term" value="F:purine nucleosidase activity"/>
    <property type="evidence" value="ECO:0007669"/>
    <property type="project" value="TreeGrafter"/>
</dbReference>
<dbReference type="Gene3D" id="3.90.245.10">
    <property type="entry name" value="Ribonucleoside hydrolase-like"/>
    <property type="match status" value="1"/>
</dbReference>
<organism evidence="6 7">
    <name type="scientific">Anaeramoeba flamelloides</name>
    <dbReference type="NCBI Taxonomy" id="1746091"/>
    <lineage>
        <taxon>Eukaryota</taxon>
        <taxon>Metamonada</taxon>
        <taxon>Anaeramoebidae</taxon>
        <taxon>Anaeramoeba</taxon>
    </lineage>
</organism>
<name>A0AAV7YQT3_9EUKA</name>
<evidence type="ECO:0000256" key="4">
    <source>
        <dbReference type="SAM" id="MobiDB-lite"/>
    </source>
</evidence>
<dbReference type="GO" id="GO:0006152">
    <property type="term" value="P:purine nucleoside catabolic process"/>
    <property type="evidence" value="ECO:0007669"/>
    <property type="project" value="TreeGrafter"/>
</dbReference>
<dbReference type="InterPro" id="IPR036452">
    <property type="entry name" value="Ribo_hydro-like"/>
</dbReference>
<dbReference type="PANTHER" id="PTHR12304">
    <property type="entry name" value="INOSINE-URIDINE PREFERRING NUCLEOSIDE HYDROLASE"/>
    <property type="match status" value="1"/>
</dbReference>
<dbReference type="Pfam" id="PF01156">
    <property type="entry name" value="IU_nuc_hydro"/>
    <property type="match status" value="1"/>
</dbReference>
<reference evidence="6" key="1">
    <citation type="submission" date="2022-08" db="EMBL/GenBank/DDBJ databases">
        <title>Novel sulphate-reducing endosymbionts in the free-living metamonad Anaeramoeba.</title>
        <authorList>
            <person name="Jerlstrom-Hultqvist J."/>
            <person name="Cepicka I."/>
            <person name="Gallot-Lavallee L."/>
            <person name="Salas-Leiva D."/>
            <person name="Curtis B.A."/>
            <person name="Zahonova K."/>
            <person name="Pipaliya S."/>
            <person name="Dacks J."/>
            <person name="Roger A.J."/>
        </authorList>
    </citation>
    <scope>NUCLEOTIDE SEQUENCE</scope>
    <source>
        <strain evidence="6">Busselton2</strain>
    </source>
</reference>
<evidence type="ECO:0000259" key="5">
    <source>
        <dbReference type="Pfam" id="PF01156"/>
    </source>
</evidence>
<proteinExistence type="inferred from homology"/>
<evidence type="ECO:0000256" key="1">
    <source>
        <dbReference type="ARBA" id="ARBA00009176"/>
    </source>
</evidence>
<dbReference type="PANTHER" id="PTHR12304:SF4">
    <property type="entry name" value="URIDINE NUCLEOSIDASE"/>
    <property type="match status" value="1"/>
</dbReference>
<dbReference type="GO" id="GO:0005829">
    <property type="term" value="C:cytosol"/>
    <property type="evidence" value="ECO:0007669"/>
    <property type="project" value="TreeGrafter"/>
</dbReference>
<comment type="caution">
    <text evidence="6">The sequence shown here is derived from an EMBL/GenBank/DDBJ whole genome shotgun (WGS) entry which is preliminary data.</text>
</comment>
<dbReference type="EMBL" id="JANTQA010000048">
    <property type="protein sequence ID" value="KAJ3431166.1"/>
    <property type="molecule type" value="Genomic_DNA"/>
</dbReference>
<gene>
    <name evidence="6" type="ORF">M0812_02842</name>
</gene>
<keyword evidence="2" id="KW-0378">Hydrolase</keyword>
<evidence type="ECO:0000313" key="6">
    <source>
        <dbReference type="EMBL" id="KAJ3431166.1"/>
    </source>
</evidence>
<dbReference type="InterPro" id="IPR023186">
    <property type="entry name" value="IUNH"/>
</dbReference>
<dbReference type="AlphaFoldDB" id="A0AAV7YQT3"/>
<evidence type="ECO:0000256" key="2">
    <source>
        <dbReference type="ARBA" id="ARBA00022801"/>
    </source>
</evidence>
<dbReference type="SUPFAM" id="SSF53590">
    <property type="entry name" value="Nucleoside hydrolase"/>
    <property type="match status" value="1"/>
</dbReference>
<keyword evidence="3" id="KW-0326">Glycosidase</keyword>
<feature type="region of interest" description="Disordered" evidence="4">
    <location>
        <begin position="1"/>
        <end position="25"/>
    </location>
</feature>
<evidence type="ECO:0000313" key="7">
    <source>
        <dbReference type="Proteomes" id="UP001146793"/>
    </source>
</evidence>
<accession>A0AAV7YQT3</accession>
<dbReference type="Proteomes" id="UP001146793">
    <property type="component" value="Unassembled WGS sequence"/>
</dbReference>
<feature type="domain" description="Inosine/uridine-preferring nucleoside hydrolase" evidence="5">
    <location>
        <begin position="82"/>
        <end position="396"/>
    </location>
</feature>
<evidence type="ECO:0000256" key="3">
    <source>
        <dbReference type="ARBA" id="ARBA00023295"/>
    </source>
</evidence>
<comment type="similarity">
    <text evidence="1">Belongs to the IUNH family.</text>
</comment>